<evidence type="ECO:0000313" key="2">
    <source>
        <dbReference type="Proteomes" id="UP001205531"/>
    </source>
</evidence>
<dbReference type="RefSeq" id="WP_254951915.1">
    <property type="nucleotide sequence ID" value="NZ_JANDWY010000012.1"/>
</dbReference>
<name>A0AAW5IJ51_9BACT</name>
<organism evidence="1 2">
    <name type="scientific">Segatella copri</name>
    <dbReference type="NCBI Taxonomy" id="165179"/>
    <lineage>
        <taxon>Bacteria</taxon>
        <taxon>Pseudomonadati</taxon>
        <taxon>Bacteroidota</taxon>
        <taxon>Bacteroidia</taxon>
        <taxon>Bacteroidales</taxon>
        <taxon>Prevotellaceae</taxon>
        <taxon>Segatella</taxon>
    </lineage>
</organism>
<dbReference type="EMBL" id="JANDWZ010000008">
    <property type="protein sequence ID" value="MCP9564021.1"/>
    <property type="molecule type" value="Genomic_DNA"/>
</dbReference>
<accession>A0AAW5IJ51</accession>
<dbReference type="Proteomes" id="UP001205531">
    <property type="component" value="Unassembled WGS sequence"/>
</dbReference>
<proteinExistence type="predicted"/>
<gene>
    <name evidence="1" type="ORF">NNC64_05480</name>
</gene>
<evidence type="ECO:0000313" key="1">
    <source>
        <dbReference type="EMBL" id="MCP9564021.1"/>
    </source>
</evidence>
<comment type="caution">
    <text evidence="1">The sequence shown here is derived from an EMBL/GenBank/DDBJ whole genome shotgun (WGS) entry which is preliminary data.</text>
</comment>
<sequence length="87" mass="10213">MSYRIEVAPEFACRLKKLSKRYKSIKQDYEDFLHSLQSNPLQGVDLGKGLRKIRMSIIELLTIYDKSEMESISDKELLNLMKRNGLF</sequence>
<dbReference type="AlphaFoldDB" id="A0AAW5IJ51"/>
<reference evidence="1" key="1">
    <citation type="submission" date="2022-07" db="EMBL/GenBank/DDBJ databases">
        <title>Prevotella copri.</title>
        <authorList>
            <person name="Yang C."/>
        </authorList>
    </citation>
    <scope>NUCLEOTIDE SEQUENCE</scope>
    <source>
        <strain evidence="1">HF2107</strain>
    </source>
</reference>
<protein>
    <submittedName>
        <fullName evidence="1">Addiction module toxin RelE</fullName>
    </submittedName>
</protein>